<dbReference type="NCBIfam" id="TIGR00082">
    <property type="entry name" value="rbfA"/>
    <property type="match status" value="1"/>
</dbReference>
<protein>
    <recommendedName>
        <fullName evidence="2">Ribosome-binding factor A</fullName>
    </recommendedName>
</protein>
<keyword evidence="1 2" id="KW-0690">Ribosome biogenesis</keyword>
<dbReference type="Proteomes" id="UP000614287">
    <property type="component" value="Unassembled WGS sequence"/>
</dbReference>
<comment type="function">
    <text evidence="2">One of several proteins that assist in the late maturation steps of the functional core of the 30S ribosomal subunit. Associates with free 30S ribosomal subunits (but not with 30S subunits that are part of 70S ribosomes or polysomes). Required for efficient processing of 16S rRNA. May interact with the 5'-terminal helix region of 16S rRNA.</text>
</comment>
<dbReference type="EMBL" id="BMZG01000002">
    <property type="protein sequence ID" value="GHA67381.1"/>
    <property type="molecule type" value="Genomic_DNA"/>
</dbReference>
<dbReference type="SUPFAM" id="SSF89919">
    <property type="entry name" value="Ribosome-binding factor A, RbfA"/>
    <property type="match status" value="1"/>
</dbReference>
<comment type="subunit">
    <text evidence="2">Monomer. Binds 30S ribosomal subunits, but not 50S ribosomal subunits or 70S ribosomes.</text>
</comment>
<name>A0A8J3FXT7_9BURK</name>
<comment type="caution">
    <text evidence="3">The sequence shown here is derived from an EMBL/GenBank/DDBJ whole genome shotgun (WGS) entry which is preliminary data.</text>
</comment>
<comment type="subcellular location">
    <subcellularLocation>
        <location evidence="2">Cytoplasm</location>
    </subcellularLocation>
</comment>
<evidence type="ECO:0000256" key="1">
    <source>
        <dbReference type="ARBA" id="ARBA00022517"/>
    </source>
</evidence>
<dbReference type="PANTHER" id="PTHR33515:SF1">
    <property type="entry name" value="RIBOSOME-BINDING FACTOR A, CHLOROPLASTIC-RELATED"/>
    <property type="match status" value="1"/>
</dbReference>
<dbReference type="GO" id="GO:0005829">
    <property type="term" value="C:cytosol"/>
    <property type="evidence" value="ECO:0007669"/>
    <property type="project" value="TreeGrafter"/>
</dbReference>
<dbReference type="RefSeq" id="WP_189491066.1">
    <property type="nucleotide sequence ID" value="NZ_BMZG01000002.1"/>
</dbReference>
<dbReference type="InterPro" id="IPR015946">
    <property type="entry name" value="KH_dom-like_a/b"/>
</dbReference>
<dbReference type="PANTHER" id="PTHR33515">
    <property type="entry name" value="RIBOSOME-BINDING FACTOR A, CHLOROPLASTIC-RELATED"/>
    <property type="match status" value="1"/>
</dbReference>
<accession>A0A8J3FXT7</accession>
<organism evidence="3 4">
    <name type="scientific">Formosimonas limnophila</name>
    <dbReference type="NCBI Taxonomy" id="1384487"/>
    <lineage>
        <taxon>Bacteria</taxon>
        <taxon>Pseudomonadati</taxon>
        <taxon>Pseudomonadota</taxon>
        <taxon>Betaproteobacteria</taxon>
        <taxon>Burkholderiales</taxon>
        <taxon>Burkholderiaceae</taxon>
        <taxon>Formosimonas</taxon>
    </lineage>
</organism>
<reference evidence="3" key="1">
    <citation type="journal article" date="2014" name="Int. J. Syst. Evol. Microbiol.">
        <title>Complete genome sequence of Corynebacterium casei LMG S-19264T (=DSM 44701T), isolated from a smear-ripened cheese.</title>
        <authorList>
            <consortium name="US DOE Joint Genome Institute (JGI-PGF)"/>
            <person name="Walter F."/>
            <person name="Albersmeier A."/>
            <person name="Kalinowski J."/>
            <person name="Ruckert C."/>
        </authorList>
    </citation>
    <scope>NUCLEOTIDE SEQUENCE</scope>
    <source>
        <strain evidence="3">KCTC 32501</strain>
    </source>
</reference>
<dbReference type="Pfam" id="PF02033">
    <property type="entry name" value="RBFA"/>
    <property type="match status" value="1"/>
</dbReference>
<reference evidence="3" key="2">
    <citation type="submission" date="2020-09" db="EMBL/GenBank/DDBJ databases">
        <authorList>
            <person name="Sun Q."/>
            <person name="Kim S."/>
        </authorList>
    </citation>
    <scope>NUCLEOTIDE SEQUENCE</scope>
    <source>
        <strain evidence="3">KCTC 32501</strain>
    </source>
</reference>
<dbReference type="GO" id="GO:0030490">
    <property type="term" value="P:maturation of SSU-rRNA"/>
    <property type="evidence" value="ECO:0007669"/>
    <property type="project" value="UniProtKB-UniRule"/>
</dbReference>
<dbReference type="InterPro" id="IPR000238">
    <property type="entry name" value="RbfA"/>
</dbReference>
<dbReference type="Gene3D" id="3.30.300.20">
    <property type="match status" value="1"/>
</dbReference>
<dbReference type="GO" id="GO:0043024">
    <property type="term" value="F:ribosomal small subunit binding"/>
    <property type="evidence" value="ECO:0007669"/>
    <property type="project" value="TreeGrafter"/>
</dbReference>
<keyword evidence="2" id="KW-0963">Cytoplasm</keyword>
<keyword evidence="4" id="KW-1185">Reference proteome</keyword>
<evidence type="ECO:0000313" key="3">
    <source>
        <dbReference type="EMBL" id="GHA67381.1"/>
    </source>
</evidence>
<sequence>MAKKAPTDRTIRIAEQIKKDVSILIARELRDPRVGLVTIQDVKLTPDYAHAKLYFTVLGSESAAVTEKVLNDSAGFLRNHLFKILRVHTVPALHFVFDETLERAMDLSILISEANQTHSSDEDESGADAQKAD</sequence>
<comment type="similarity">
    <text evidence="2">Belongs to the RbfA family.</text>
</comment>
<gene>
    <name evidence="2 3" type="primary">rbfA</name>
    <name evidence="3" type="ORF">GCM10009007_04990</name>
</gene>
<evidence type="ECO:0000313" key="4">
    <source>
        <dbReference type="Proteomes" id="UP000614287"/>
    </source>
</evidence>
<dbReference type="AlphaFoldDB" id="A0A8J3FXT7"/>
<proteinExistence type="inferred from homology"/>
<evidence type="ECO:0000256" key="2">
    <source>
        <dbReference type="HAMAP-Rule" id="MF_00003"/>
    </source>
</evidence>
<dbReference type="InterPro" id="IPR023799">
    <property type="entry name" value="RbfA_dom_sf"/>
</dbReference>
<dbReference type="HAMAP" id="MF_00003">
    <property type="entry name" value="RbfA"/>
    <property type="match status" value="1"/>
</dbReference>